<evidence type="ECO:0000256" key="1">
    <source>
        <dbReference type="SAM" id="Phobius"/>
    </source>
</evidence>
<evidence type="ECO:0000313" key="3">
    <source>
        <dbReference type="Proteomes" id="UP000256514"/>
    </source>
</evidence>
<name>A0A3D8IMQ0_9HELI</name>
<keyword evidence="1" id="KW-1133">Transmembrane helix</keyword>
<comment type="caution">
    <text evidence="2">The sequence shown here is derived from an EMBL/GenBank/DDBJ whole genome shotgun (WGS) entry which is preliminary data.</text>
</comment>
<proteinExistence type="predicted"/>
<organism evidence="2 3">
    <name type="scientific">Helicobacter equorum</name>
    <dbReference type="NCBI Taxonomy" id="361872"/>
    <lineage>
        <taxon>Bacteria</taxon>
        <taxon>Pseudomonadati</taxon>
        <taxon>Campylobacterota</taxon>
        <taxon>Epsilonproteobacteria</taxon>
        <taxon>Campylobacterales</taxon>
        <taxon>Helicobacteraceae</taxon>
        <taxon>Helicobacter</taxon>
    </lineage>
</organism>
<dbReference type="RefSeq" id="WP_115571436.1">
    <property type="nucleotide sequence ID" value="NZ_NXLT01000006.1"/>
</dbReference>
<feature type="transmembrane region" description="Helical" evidence="1">
    <location>
        <begin position="7"/>
        <end position="29"/>
    </location>
</feature>
<accession>A0A3D8IMQ0</accession>
<gene>
    <name evidence="2" type="ORF">CQA54_07215</name>
</gene>
<feature type="transmembrane region" description="Helical" evidence="1">
    <location>
        <begin position="35"/>
        <end position="55"/>
    </location>
</feature>
<keyword evidence="3" id="KW-1185">Reference proteome</keyword>
<protein>
    <submittedName>
        <fullName evidence="2">Uncharacterized protein</fullName>
    </submittedName>
</protein>
<dbReference type="AlphaFoldDB" id="A0A3D8IMQ0"/>
<keyword evidence="1" id="KW-0812">Transmembrane</keyword>
<dbReference type="Proteomes" id="UP000256514">
    <property type="component" value="Unassembled WGS sequence"/>
</dbReference>
<keyword evidence="1" id="KW-0472">Membrane</keyword>
<dbReference type="EMBL" id="NXLT01000006">
    <property type="protein sequence ID" value="RDU66482.1"/>
    <property type="molecule type" value="Genomic_DNA"/>
</dbReference>
<reference evidence="2 3" key="1">
    <citation type="submission" date="2018-04" db="EMBL/GenBank/DDBJ databases">
        <title>Novel Campyloabacter and Helicobacter Species and Strains.</title>
        <authorList>
            <person name="Mannion A.J."/>
            <person name="Shen Z."/>
            <person name="Fox J.G."/>
        </authorList>
    </citation>
    <scope>NUCLEOTIDE SEQUENCE [LARGE SCALE GENOMIC DNA]</scope>
    <source>
        <strain evidence="2 3">MIT 12-6600</strain>
    </source>
</reference>
<evidence type="ECO:0000313" key="2">
    <source>
        <dbReference type="EMBL" id="RDU66482.1"/>
    </source>
</evidence>
<sequence length="76" mass="8576">MNTKKIFLKFLDFFGFFSLGIGFLILATLKEDEGIIFLGFVLVGIGLIDAMFKILRTLANSTITISKTITTKKRKR</sequence>